<dbReference type="InterPro" id="IPR032640">
    <property type="entry name" value="AMPK1_CBM"/>
</dbReference>
<protein>
    <submittedName>
        <fullName evidence="2">1,4-alpha-glucan branching enzyme</fullName>
    </submittedName>
</protein>
<gene>
    <name evidence="2" type="ORF">F4562_006643</name>
</gene>
<accession>A0A7W9INH9</accession>
<dbReference type="InterPro" id="IPR014756">
    <property type="entry name" value="Ig_E-set"/>
</dbReference>
<keyword evidence="3" id="KW-1185">Reference proteome</keyword>
<organism evidence="2 3">
    <name type="scientific">Streptosporangium becharense</name>
    <dbReference type="NCBI Taxonomy" id="1816182"/>
    <lineage>
        <taxon>Bacteria</taxon>
        <taxon>Bacillati</taxon>
        <taxon>Actinomycetota</taxon>
        <taxon>Actinomycetes</taxon>
        <taxon>Streptosporangiales</taxon>
        <taxon>Streptosporangiaceae</taxon>
        <taxon>Streptosporangium</taxon>
    </lineage>
</organism>
<proteinExistence type="predicted"/>
<evidence type="ECO:0000313" key="2">
    <source>
        <dbReference type="EMBL" id="MBB5823581.1"/>
    </source>
</evidence>
<sequence length="91" mass="10337">MLRRTPLFGRKTRVTFTLPADRPAGVVSVVGDFNGWEPGLHELRRRRNGRRTVSVILPAGTHRFRYLATGGLWFDDDTADHIDDHGSIMHL</sequence>
<comment type="caution">
    <text evidence="2">The sequence shown here is derived from an EMBL/GenBank/DDBJ whole genome shotgun (WGS) entry which is preliminary data.</text>
</comment>
<dbReference type="InterPro" id="IPR013783">
    <property type="entry name" value="Ig-like_fold"/>
</dbReference>
<dbReference type="RefSeq" id="WP_184546619.1">
    <property type="nucleotide sequence ID" value="NZ_JACHMP010000001.1"/>
</dbReference>
<reference evidence="2 3" key="1">
    <citation type="submission" date="2020-08" db="EMBL/GenBank/DDBJ databases">
        <title>Sequencing the genomes of 1000 actinobacteria strains.</title>
        <authorList>
            <person name="Klenk H.-P."/>
        </authorList>
    </citation>
    <scope>NUCLEOTIDE SEQUENCE [LARGE SCALE GENOMIC DNA]</scope>
    <source>
        <strain evidence="2 3">DSM 46887</strain>
    </source>
</reference>
<dbReference type="EMBL" id="JACHMP010000001">
    <property type="protein sequence ID" value="MBB5823581.1"/>
    <property type="molecule type" value="Genomic_DNA"/>
</dbReference>
<feature type="domain" description="AMP-activated protein kinase glycogen-binding" evidence="1">
    <location>
        <begin position="26"/>
        <end position="89"/>
    </location>
</feature>
<dbReference type="SUPFAM" id="SSF81296">
    <property type="entry name" value="E set domains"/>
    <property type="match status" value="1"/>
</dbReference>
<evidence type="ECO:0000313" key="3">
    <source>
        <dbReference type="Proteomes" id="UP000540685"/>
    </source>
</evidence>
<dbReference type="AlphaFoldDB" id="A0A7W9INH9"/>
<dbReference type="Pfam" id="PF16561">
    <property type="entry name" value="AMPK1_CBM"/>
    <property type="match status" value="1"/>
</dbReference>
<evidence type="ECO:0000259" key="1">
    <source>
        <dbReference type="Pfam" id="PF16561"/>
    </source>
</evidence>
<name>A0A7W9INH9_9ACTN</name>
<dbReference type="GO" id="GO:0005975">
    <property type="term" value="P:carbohydrate metabolic process"/>
    <property type="evidence" value="ECO:0007669"/>
    <property type="project" value="UniProtKB-ARBA"/>
</dbReference>
<dbReference type="Gene3D" id="2.60.40.10">
    <property type="entry name" value="Immunoglobulins"/>
    <property type="match status" value="1"/>
</dbReference>
<dbReference type="Proteomes" id="UP000540685">
    <property type="component" value="Unassembled WGS sequence"/>
</dbReference>